<reference evidence="3" key="1">
    <citation type="submission" date="2016-06" db="EMBL/GenBank/DDBJ databases">
        <title>Parallel loss of symbiosis genes in relatives of nitrogen-fixing non-legume Parasponia.</title>
        <authorList>
            <person name="Van Velzen R."/>
            <person name="Holmer R."/>
            <person name="Bu F."/>
            <person name="Rutten L."/>
            <person name="Van Zeijl A."/>
            <person name="Liu W."/>
            <person name="Santuari L."/>
            <person name="Cao Q."/>
            <person name="Sharma T."/>
            <person name="Shen D."/>
            <person name="Roswanjaya Y."/>
            <person name="Wardhani T."/>
            <person name="Kalhor M.S."/>
            <person name="Jansen J."/>
            <person name="Van den Hoogen J."/>
            <person name="Gungor B."/>
            <person name="Hartog M."/>
            <person name="Hontelez J."/>
            <person name="Verver J."/>
            <person name="Yang W.-C."/>
            <person name="Schijlen E."/>
            <person name="Repin R."/>
            <person name="Schilthuizen M."/>
            <person name="Schranz E."/>
            <person name="Heidstra R."/>
            <person name="Miyata K."/>
            <person name="Fedorova E."/>
            <person name="Kohlen W."/>
            <person name="Bisseling T."/>
            <person name="Smit S."/>
            <person name="Geurts R."/>
        </authorList>
    </citation>
    <scope>NUCLEOTIDE SEQUENCE [LARGE SCALE GENOMIC DNA]</scope>
    <source>
        <strain evidence="3">cv. WU1-14</strain>
    </source>
</reference>
<dbReference type="EMBL" id="JXTB01000434">
    <property type="protein sequence ID" value="PON40633.1"/>
    <property type="molecule type" value="Genomic_DNA"/>
</dbReference>
<evidence type="ECO:0008006" key="4">
    <source>
        <dbReference type="Google" id="ProtNLM"/>
    </source>
</evidence>
<feature type="transmembrane region" description="Helical" evidence="1">
    <location>
        <begin position="7"/>
        <end position="25"/>
    </location>
</feature>
<evidence type="ECO:0000313" key="2">
    <source>
        <dbReference type="EMBL" id="PON40633.1"/>
    </source>
</evidence>
<dbReference type="AlphaFoldDB" id="A0A2P5AVP7"/>
<keyword evidence="1" id="KW-0812">Transmembrane</keyword>
<keyword evidence="3" id="KW-1185">Reference proteome</keyword>
<comment type="caution">
    <text evidence="2">The sequence shown here is derived from an EMBL/GenBank/DDBJ whole genome shotgun (WGS) entry which is preliminary data.</text>
</comment>
<accession>A0A2P5AVP7</accession>
<evidence type="ECO:0000256" key="1">
    <source>
        <dbReference type="SAM" id="Phobius"/>
    </source>
</evidence>
<evidence type="ECO:0000313" key="3">
    <source>
        <dbReference type="Proteomes" id="UP000237105"/>
    </source>
</evidence>
<name>A0A2P5AVP7_PARAD</name>
<gene>
    <name evidence="2" type="ORF">PanWU01x14_295380</name>
</gene>
<dbReference type="OrthoDB" id="10481714at2759"/>
<keyword evidence="1" id="KW-1133">Transmembrane helix</keyword>
<protein>
    <recommendedName>
        <fullName evidence="4">Transmembrane protein</fullName>
    </recommendedName>
</protein>
<sequence length="99" mass="11856">MLMLLKLLLLMVVVLVMVMVGHFFGRPHQHLLHLLGYHQWLLLRKTQMLLLLLLLMMLLLPEQKLMAWITKRNGFWDLRVWVYNARIVALRLGLKQVLF</sequence>
<dbReference type="Proteomes" id="UP000237105">
    <property type="component" value="Unassembled WGS sequence"/>
</dbReference>
<feature type="transmembrane region" description="Helical" evidence="1">
    <location>
        <begin position="37"/>
        <end position="60"/>
    </location>
</feature>
<organism evidence="2 3">
    <name type="scientific">Parasponia andersonii</name>
    <name type="common">Sponia andersonii</name>
    <dbReference type="NCBI Taxonomy" id="3476"/>
    <lineage>
        <taxon>Eukaryota</taxon>
        <taxon>Viridiplantae</taxon>
        <taxon>Streptophyta</taxon>
        <taxon>Embryophyta</taxon>
        <taxon>Tracheophyta</taxon>
        <taxon>Spermatophyta</taxon>
        <taxon>Magnoliopsida</taxon>
        <taxon>eudicotyledons</taxon>
        <taxon>Gunneridae</taxon>
        <taxon>Pentapetalae</taxon>
        <taxon>rosids</taxon>
        <taxon>fabids</taxon>
        <taxon>Rosales</taxon>
        <taxon>Cannabaceae</taxon>
        <taxon>Parasponia</taxon>
    </lineage>
</organism>
<keyword evidence="1" id="KW-0472">Membrane</keyword>
<proteinExistence type="predicted"/>